<proteinExistence type="predicted"/>
<dbReference type="STRING" id="582899.Hden_2974"/>
<reference evidence="2" key="1">
    <citation type="journal article" date="2011" name="J. Bacteriol.">
        <title>Genome sequences of eight morphologically diverse alphaproteobacteria.</title>
        <authorList>
            <consortium name="US DOE Joint Genome Institute"/>
            <person name="Brown P.J."/>
            <person name="Kysela D.T."/>
            <person name="Buechlein A."/>
            <person name="Hemmerich C."/>
            <person name="Brun Y.V."/>
        </authorList>
    </citation>
    <scope>NUCLEOTIDE SEQUENCE [LARGE SCALE GENOMIC DNA]</scope>
    <source>
        <strain evidence="2">ATCC 51888 / DSM 1869 / NCIB 11706 / TK 0415</strain>
    </source>
</reference>
<dbReference type="Proteomes" id="UP000002033">
    <property type="component" value="Chromosome"/>
</dbReference>
<dbReference type="EMBL" id="CP002083">
    <property type="protein sequence ID" value="ADJ24769.1"/>
    <property type="molecule type" value="Genomic_DNA"/>
</dbReference>
<sequence>MFRLDLRAPRAPARRDDATDWNIAIARAQTAVSSGAQLEAAFDQLEQDVKSFVEQTKAQSAQLLQAIQTVRSSAAAQAQLYEQVESDYYEDDAPQQLADLYNEANSGDYDSDLDDLAEALENLTG</sequence>
<dbReference type="KEGG" id="hdn:Hden_2974"/>
<organism evidence="1 2">
    <name type="scientific">Hyphomicrobium denitrificans (strain ATCC 51888 / DSM 1869 / NCIMB 11706 / TK 0415)</name>
    <dbReference type="NCBI Taxonomy" id="582899"/>
    <lineage>
        <taxon>Bacteria</taxon>
        <taxon>Pseudomonadati</taxon>
        <taxon>Pseudomonadota</taxon>
        <taxon>Alphaproteobacteria</taxon>
        <taxon>Hyphomicrobiales</taxon>
        <taxon>Hyphomicrobiaceae</taxon>
        <taxon>Hyphomicrobium</taxon>
    </lineage>
</organism>
<accession>D8JVB5</accession>
<evidence type="ECO:0000313" key="2">
    <source>
        <dbReference type="Proteomes" id="UP000002033"/>
    </source>
</evidence>
<keyword evidence="2" id="KW-1185">Reference proteome</keyword>
<protein>
    <submittedName>
        <fullName evidence="1">Uncharacterized protein</fullName>
    </submittedName>
</protein>
<gene>
    <name evidence="1" type="ordered locus">Hden_2974</name>
</gene>
<dbReference type="RefSeq" id="WP_013216928.1">
    <property type="nucleotide sequence ID" value="NC_014313.1"/>
</dbReference>
<name>D8JVB5_HYPDA</name>
<dbReference type="HOGENOM" id="CLU_1989585_0_0_5"/>
<evidence type="ECO:0000313" key="1">
    <source>
        <dbReference type="EMBL" id="ADJ24769.1"/>
    </source>
</evidence>
<dbReference type="AlphaFoldDB" id="D8JVB5"/>